<keyword evidence="1" id="KW-0677">Repeat</keyword>
<organism evidence="3 4">
    <name type="scientific">Rhipicephalus sanguineus</name>
    <name type="common">Brown dog tick</name>
    <name type="synonym">Ixodes sanguineus</name>
    <dbReference type="NCBI Taxonomy" id="34632"/>
    <lineage>
        <taxon>Eukaryota</taxon>
        <taxon>Metazoa</taxon>
        <taxon>Ecdysozoa</taxon>
        <taxon>Arthropoda</taxon>
        <taxon>Chelicerata</taxon>
        <taxon>Arachnida</taxon>
        <taxon>Acari</taxon>
        <taxon>Parasitiformes</taxon>
        <taxon>Ixodida</taxon>
        <taxon>Ixodoidea</taxon>
        <taxon>Ixodidae</taxon>
        <taxon>Rhipicephalinae</taxon>
        <taxon>Rhipicephalus</taxon>
        <taxon>Rhipicephalus</taxon>
    </lineage>
</organism>
<name>A0A9D4T762_RHISA</name>
<feature type="domain" description="DM13" evidence="2">
    <location>
        <begin position="23"/>
        <end position="137"/>
    </location>
</feature>
<dbReference type="AlphaFoldDB" id="A0A9D4T762"/>
<evidence type="ECO:0000259" key="2">
    <source>
        <dbReference type="PROSITE" id="PS51549"/>
    </source>
</evidence>
<proteinExistence type="predicted"/>
<dbReference type="Proteomes" id="UP000821837">
    <property type="component" value="Chromosome 1"/>
</dbReference>
<dbReference type="InterPro" id="IPR052126">
    <property type="entry name" value="Spindle_Org/Thrombomodulin"/>
</dbReference>
<reference evidence="3" key="1">
    <citation type="journal article" date="2020" name="Cell">
        <title>Large-Scale Comparative Analyses of Tick Genomes Elucidate Their Genetic Diversity and Vector Capacities.</title>
        <authorList>
            <consortium name="Tick Genome and Microbiome Consortium (TIGMIC)"/>
            <person name="Jia N."/>
            <person name="Wang J."/>
            <person name="Shi W."/>
            <person name="Du L."/>
            <person name="Sun Y."/>
            <person name="Zhan W."/>
            <person name="Jiang J.F."/>
            <person name="Wang Q."/>
            <person name="Zhang B."/>
            <person name="Ji P."/>
            <person name="Bell-Sakyi L."/>
            <person name="Cui X.M."/>
            <person name="Yuan T.T."/>
            <person name="Jiang B.G."/>
            <person name="Yang W.F."/>
            <person name="Lam T.T."/>
            <person name="Chang Q.C."/>
            <person name="Ding S.J."/>
            <person name="Wang X.J."/>
            <person name="Zhu J.G."/>
            <person name="Ruan X.D."/>
            <person name="Zhao L."/>
            <person name="Wei J.T."/>
            <person name="Ye R.Z."/>
            <person name="Que T.C."/>
            <person name="Du C.H."/>
            <person name="Zhou Y.H."/>
            <person name="Cheng J.X."/>
            <person name="Dai P.F."/>
            <person name="Guo W.B."/>
            <person name="Han X.H."/>
            <person name="Huang E.J."/>
            <person name="Li L.F."/>
            <person name="Wei W."/>
            <person name="Gao Y.C."/>
            <person name="Liu J.Z."/>
            <person name="Shao H.Z."/>
            <person name="Wang X."/>
            <person name="Wang C.C."/>
            <person name="Yang T.C."/>
            <person name="Huo Q.B."/>
            <person name="Li W."/>
            <person name="Chen H.Y."/>
            <person name="Chen S.E."/>
            <person name="Zhou L.G."/>
            <person name="Ni X.B."/>
            <person name="Tian J.H."/>
            <person name="Sheng Y."/>
            <person name="Liu T."/>
            <person name="Pan Y.S."/>
            <person name="Xia L.Y."/>
            <person name="Li J."/>
            <person name="Zhao F."/>
            <person name="Cao W.C."/>
        </authorList>
    </citation>
    <scope>NUCLEOTIDE SEQUENCE</scope>
    <source>
        <strain evidence="3">Rsan-2018</strain>
    </source>
</reference>
<evidence type="ECO:0000313" key="4">
    <source>
        <dbReference type="Proteomes" id="UP000821837"/>
    </source>
</evidence>
<reference evidence="3" key="2">
    <citation type="submission" date="2021-09" db="EMBL/GenBank/DDBJ databases">
        <authorList>
            <person name="Jia N."/>
            <person name="Wang J."/>
            <person name="Shi W."/>
            <person name="Du L."/>
            <person name="Sun Y."/>
            <person name="Zhan W."/>
            <person name="Jiang J."/>
            <person name="Wang Q."/>
            <person name="Zhang B."/>
            <person name="Ji P."/>
            <person name="Sakyi L.B."/>
            <person name="Cui X."/>
            <person name="Yuan T."/>
            <person name="Jiang B."/>
            <person name="Yang W."/>
            <person name="Lam T.T.-Y."/>
            <person name="Chang Q."/>
            <person name="Ding S."/>
            <person name="Wang X."/>
            <person name="Zhu J."/>
            <person name="Ruan X."/>
            <person name="Zhao L."/>
            <person name="Wei J."/>
            <person name="Que T."/>
            <person name="Du C."/>
            <person name="Cheng J."/>
            <person name="Dai P."/>
            <person name="Han X."/>
            <person name="Huang E."/>
            <person name="Gao Y."/>
            <person name="Liu J."/>
            <person name="Shao H."/>
            <person name="Ye R."/>
            <person name="Li L."/>
            <person name="Wei W."/>
            <person name="Wang X."/>
            <person name="Wang C."/>
            <person name="Huo Q."/>
            <person name="Li W."/>
            <person name="Guo W."/>
            <person name="Chen H."/>
            <person name="Chen S."/>
            <person name="Zhou L."/>
            <person name="Zhou L."/>
            <person name="Ni X."/>
            <person name="Tian J."/>
            <person name="Zhou Y."/>
            <person name="Sheng Y."/>
            <person name="Liu T."/>
            <person name="Pan Y."/>
            <person name="Xia L."/>
            <person name="Li J."/>
            <person name="Zhao F."/>
            <person name="Cao W."/>
        </authorList>
    </citation>
    <scope>NUCLEOTIDE SEQUENCE</scope>
    <source>
        <strain evidence="3">Rsan-2018</strain>
        <tissue evidence="3">Larvae</tissue>
    </source>
</reference>
<dbReference type="Pfam" id="PF10517">
    <property type="entry name" value="DM13"/>
    <property type="match status" value="1"/>
</dbReference>
<dbReference type="InterPro" id="IPR019545">
    <property type="entry name" value="DM13_domain"/>
</dbReference>
<comment type="caution">
    <text evidence="3">The sequence shown here is derived from an EMBL/GenBank/DDBJ whole genome shotgun (WGS) entry which is preliminary data.</text>
</comment>
<accession>A0A9D4T762</accession>
<dbReference type="PANTHER" id="PTHR24036:SF5">
    <property type="entry name" value="THROMBOMODULIN"/>
    <property type="match status" value="1"/>
</dbReference>
<dbReference type="PROSITE" id="PS51549">
    <property type="entry name" value="DM13"/>
    <property type="match status" value="1"/>
</dbReference>
<protein>
    <recommendedName>
        <fullName evidence="2">DM13 domain-containing protein</fullName>
    </recommendedName>
</protein>
<keyword evidence="4" id="KW-1185">Reference proteome</keyword>
<sequence>MLRYRLLWEPRLRQDVHLQRCSGGVRATVLKSPWTLNDSVRQLTRAGVLQRTRVLYDMRARGGGERPNAFFLAGKGESPRPDGTKIPDETGRVRKLTGYVNATVRLTLPGNLTVDDIDWFAVYCITYSETFIQAKIPKGLNVPPNIKLLLSECSSSGGVCPDTRVGGSEDLQLVSARYENGVVDVVYSRKLATVTMTRAKASSLCRDEILAEVRQRPALYEQRLKSYRDKQLQNDA</sequence>
<evidence type="ECO:0000256" key="1">
    <source>
        <dbReference type="ARBA" id="ARBA00022737"/>
    </source>
</evidence>
<dbReference type="VEuPathDB" id="VectorBase:RSAN_049608"/>
<dbReference type="EMBL" id="JABSTV010001245">
    <property type="protein sequence ID" value="KAH7981933.1"/>
    <property type="molecule type" value="Genomic_DNA"/>
</dbReference>
<evidence type="ECO:0000313" key="3">
    <source>
        <dbReference type="EMBL" id="KAH7981933.1"/>
    </source>
</evidence>
<gene>
    <name evidence="3" type="ORF">HPB52_001814</name>
</gene>
<dbReference type="SMART" id="SM00686">
    <property type="entry name" value="DM13"/>
    <property type="match status" value="1"/>
</dbReference>
<dbReference type="PANTHER" id="PTHR24036">
    <property type="entry name" value="SKELETOR-RELATED"/>
    <property type="match status" value="1"/>
</dbReference>